<feature type="domain" description="Gnk2-homologous" evidence="13">
    <location>
        <begin position="132"/>
        <end position="236"/>
    </location>
</feature>
<feature type="compositionally biased region" description="Polar residues" evidence="12">
    <location>
        <begin position="1"/>
        <end position="11"/>
    </location>
</feature>
<name>A0ABD1TC04_9LAMI</name>
<keyword evidence="3" id="KW-0945">Host-virus interaction</keyword>
<evidence type="ECO:0000256" key="11">
    <source>
        <dbReference type="ARBA" id="ARBA00047951"/>
    </source>
</evidence>
<evidence type="ECO:0000313" key="15">
    <source>
        <dbReference type="Proteomes" id="UP001604277"/>
    </source>
</evidence>
<dbReference type="FunFam" id="3.30.430.20:FF:000015">
    <property type="entry name" value="Cysteine-rich receptor-like protein kinase 3"/>
    <property type="match status" value="1"/>
</dbReference>
<dbReference type="InterPro" id="IPR051378">
    <property type="entry name" value="Cell2Cell_Antifungal"/>
</dbReference>
<dbReference type="AlphaFoldDB" id="A0ABD1TC04"/>
<evidence type="ECO:0000256" key="8">
    <source>
        <dbReference type="ARBA" id="ARBA00024184"/>
    </source>
</evidence>
<dbReference type="Gene3D" id="3.30.430.20">
    <property type="entry name" value="Gnk2 domain, C-X8-C-X2-C motif"/>
    <property type="match status" value="2"/>
</dbReference>
<gene>
    <name evidence="14" type="ORF">Fot_33901</name>
</gene>
<comment type="catalytic activity">
    <reaction evidence="11">
        <text>L-threonyl-[protein] + ATP = O-phospho-L-threonyl-[protein] + ADP + H(+)</text>
        <dbReference type="Rhea" id="RHEA:46608"/>
        <dbReference type="Rhea" id="RHEA-COMP:11060"/>
        <dbReference type="Rhea" id="RHEA-COMP:11605"/>
        <dbReference type="ChEBI" id="CHEBI:15378"/>
        <dbReference type="ChEBI" id="CHEBI:30013"/>
        <dbReference type="ChEBI" id="CHEBI:30616"/>
        <dbReference type="ChEBI" id="CHEBI:61977"/>
        <dbReference type="ChEBI" id="CHEBI:456216"/>
    </reaction>
</comment>
<comment type="catalytic activity">
    <reaction evidence="10">
        <text>L-seryl-[protein] + ATP = O-phospho-L-seryl-[protein] + ADP + H(+)</text>
        <dbReference type="Rhea" id="RHEA:17989"/>
        <dbReference type="Rhea" id="RHEA-COMP:9863"/>
        <dbReference type="Rhea" id="RHEA-COMP:11604"/>
        <dbReference type="ChEBI" id="CHEBI:15378"/>
        <dbReference type="ChEBI" id="CHEBI:29999"/>
        <dbReference type="ChEBI" id="CHEBI:30616"/>
        <dbReference type="ChEBI" id="CHEBI:83421"/>
        <dbReference type="ChEBI" id="CHEBI:456216"/>
    </reaction>
</comment>
<dbReference type="CDD" id="cd23509">
    <property type="entry name" value="Gnk2-like"/>
    <property type="match status" value="2"/>
</dbReference>
<evidence type="ECO:0000256" key="2">
    <source>
        <dbReference type="ARBA" id="ARBA00022553"/>
    </source>
</evidence>
<dbReference type="Proteomes" id="UP001604277">
    <property type="component" value="Unassembled WGS sequence"/>
</dbReference>
<evidence type="ECO:0000256" key="10">
    <source>
        <dbReference type="ARBA" id="ARBA00047558"/>
    </source>
</evidence>
<evidence type="ECO:0000256" key="1">
    <source>
        <dbReference type="ARBA" id="ARBA00004251"/>
    </source>
</evidence>
<dbReference type="PANTHER" id="PTHR32080">
    <property type="entry name" value="ANTIFUNGAL PROTEIN GINKBILOBIN-2-LIKE"/>
    <property type="match status" value="1"/>
</dbReference>
<evidence type="ECO:0000256" key="5">
    <source>
        <dbReference type="ARBA" id="ARBA00022737"/>
    </source>
</evidence>
<evidence type="ECO:0000256" key="12">
    <source>
        <dbReference type="SAM" id="MobiDB-lite"/>
    </source>
</evidence>
<keyword evidence="2" id="KW-0597">Phosphoprotein</keyword>
<evidence type="ECO:0000256" key="3">
    <source>
        <dbReference type="ARBA" id="ARBA00022581"/>
    </source>
</evidence>
<keyword evidence="4" id="KW-0732">Signal</keyword>
<dbReference type="PROSITE" id="PS51473">
    <property type="entry name" value="GNK2"/>
    <property type="match status" value="2"/>
</dbReference>
<sequence length="261" mass="28355">MDLVSNFTSHRSQSKNKDASLGEPRAQVVQIMCGNQLPHNATICIQNFVETMENLSAQVPTSGFGTAVGGSGLDTDHGLVQCYGDLSLPECVLCFAQARNVIPRCYPYNSGKVYLDGCFLRTGNYNFFQEYTGQSDTAVCGNRTQKSFAFQVSARQAVVQAVSAAPNNKGYARSQVPVSRTNESAYVLADCWRTLSASSCRACLQNASASILGCLPWSEGRALNTGCFLRYSDTNFLNPIPKNGSSRGKNYFILLSIAFLQ</sequence>
<dbReference type="GO" id="GO:0005886">
    <property type="term" value="C:plasma membrane"/>
    <property type="evidence" value="ECO:0007669"/>
    <property type="project" value="UniProtKB-SubCell"/>
</dbReference>
<evidence type="ECO:0000259" key="13">
    <source>
        <dbReference type="PROSITE" id="PS51473"/>
    </source>
</evidence>
<dbReference type="GO" id="GO:0009506">
    <property type="term" value="C:plasmodesma"/>
    <property type="evidence" value="ECO:0007669"/>
    <property type="project" value="UniProtKB-SubCell"/>
</dbReference>
<keyword evidence="5" id="KW-0677">Repeat</keyword>
<evidence type="ECO:0000256" key="7">
    <source>
        <dbReference type="ARBA" id="ARBA00023157"/>
    </source>
</evidence>
<protein>
    <submittedName>
        <fullName evidence="14">Cysteine-rich receptor-like protein kinase 2</fullName>
    </submittedName>
</protein>
<dbReference type="FunFam" id="3.30.430.20:FF:000005">
    <property type="entry name" value="Cysteine-rich receptor-like protein kinase 2"/>
    <property type="match status" value="1"/>
</dbReference>
<keyword evidence="7" id="KW-1015">Disulfide bond</keyword>
<comment type="subcellular location">
    <subcellularLocation>
        <location evidence="8">Cell junction</location>
        <location evidence="8">Plasmodesma</location>
    </subcellularLocation>
    <subcellularLocation>
        <location evidence="1">Cell membrane</location>
        <topology evidence="1">Single-pass type I membrane protein</topology>
    </subcellularLocation>
</comment>
<dbReference type="PANTHER" id="PTHR32080:SF27">
    <property type="entry name" value="OS01G0548750 PROTEIN"/>
    <property type="match status" value="1"/>
</dbReference>
<evidence type="ECO:0000256" key="6">
    <source>
        <dbReference type="ARBA" id="ARBA00022949"/>
    </source>
</evidence>
<keyword evidence="15" id="KW-1185">Reference proteome</keyword>
<dbReference type="InterPro" id="IPR002902">
    <property type="entry name" value="GNK2"/>
</dbReference>
<evidence type="ECO:0000313" key="14">
    <source>
        <dbReference type="EMBL" id="KAL2510254.1"/>
    </source>
</evidence>
<feature type="domain" description="Gnk2-homologous" evidence="13">
    <location>
        <begin position="26"/>
        <end position="127"/>
    </location>
</feature>
<dbReference type="EMBL" id="JBFOLJ010000009">
    <property type="protein sequence ID" value="KAL2510254.1"/>
    <property type="molecule type" value="Genomic_DNA"/>
</dbReference>
<feature type="region of interest" description="Disordered" evidence="12">
    <location>
        <begin position="1"/>
        <end position="22"/>
    </location>
</feature>
<keyword evidence="6" id="KW-0965">Cell junction</keyword>
<organism evidence="14 15">
    <name type="scientific">Forsythia ovata</name>
    <dbReference type="NCBI Taxonomy" id="205694"/>
    <lineage>
        <taxon>Eukaryota</taxon>
        <taxon>Viridiplantae</taxon>
        <taxon>Streptophyta</taxon>
        <taxon>Embryophyta</taxon>
        <taxon>Tracheophyta</taxon>
        <taxon>Spermatophyta</taxon>
        <taxon>Magnoliopsida</taxon>
        <taxon>eudicotyledons</taxon>
        <taxon>Gunneridae</taxon>
        <taxon>Pentapetalae</taxon>
        <taxon>asterids</taxon>
        <taxon>lamiids</taxon>
        <taxon>Lamiales</taxon>
        <taxon>Oleaceae</taxon>
        <taxon>Forsythieae</taxon>
        <taxon>Forsythia</taxon>
    </lineage>
</organism>
<proteinExistence type="inferred from homology"/>
<comment type="caution">
    <text evidence="14">The sequence shown here is derived from an EMBL/GenBank/DDBJ whole genome shotgun (WGS) entry which is preliminary data.</text>
</comment>
<accession>A0ABD1TC04</accession>
<evidence type="ECO:0000256" key="4">
    <source>
        <dbReference type="ARBA" id="ARBA00022729"/>
    </source>
</evidence>
<comment type="similarity">
    <text evidence="9">Belongs to the cysteine-rich repeat secretory protein family. Plasmodesmata-located proteins (PDLD) subfamily.</text>
</comment>
<dbReference type="InterPro" id="IPR038408">
    <property type="entry name" value="GNK2_sf"/>
</dbReference>
<dbReference type="Pfam" id="PF01657">
    <property type="entry name" value="Stress-antifung"/>
    <property type="match status" value="2"/>
</dbReference>
<reference evidence="15" key="1">
    <citation type="submission" date="2024-07" db="EMBL/GenBank/DDBJ databases">
        <title>Two chromosome-level genome assemblies of Korean endemic species Abeliophyllum distichum and Forsythia ovata (Oleaceae).</title>
        <authorList>
            <person name="Jang H."/>
        </authorList>
    </citation>
    <scope>NUCLEOTIDE SEQUENCE [LARGE SCALE GENOMIC DNA]</scope>
</reference>
<evidence type="ECO:0000256" key="9">
    <source>
        <dbReference type="ARBA" id="ARBA00038393"/>
    </source>
</evidence>